<dbReference type="InterPro" id="IPR029056">
    <property type="entry name" value="Ribokinase-like"/>
</dbReference>
<evidence type="ECO:0000313" key="7">
    <source>
        <dbReference type="EMBL" id="RFO97887.1"/>
    </source>
</evidence>
<dbReference type="AlphaFoldDB" id="A0A3E1REU3"/>
<dbReference type="SUPFAM" id="SSF53613">
    <property type="entry name" value="Ribokinase-like"/>
    <property type="match status" value="1"/>
</dbReference>
<keyword evidence="4" id="KW-0418">Kinase</keyword>
<comment type="similarity">
    <text evidence="1">Belongs to the carbohydrate kinase PfkB family.</text>
</comment>
<dbReference type="Pfam" id="PF00294">
    <property type="entry name" value="PfkB"/>
    <property type="match status" value="1"/>
</dbReference>
<dbReference type="PANTHER" id="PTHR43085">
    <property type="entry name" value="HEXOKINASE FAMILY MEMBER"/>
    <property type="match status" value="1"/>
</dbReference>
<keyword evidence="5" id="KW-0067">ATP-binding</keyword>
<evidence type="ECO:0000256" key="1">
    <source>
        <dbReference type="ARBA" id="ARBA00010688"/>
    </source>
</evidence>
<evidence type="ECO:0000256" key="4">
    <source>
        <dbReference type="ARBA" id="ARBA00022777"/>
    </source>
</evidence>
<sequence>MPQRCGELGRKPCGGGLVFQPSKPFGTSAMTPIFVLGEALMDCVARPDGLLHPHVGGSPFNLARAASLRGAGVQFLNRFSQDQFGEQMQAQLAQDRVQTVLGSSRLPTSLAVVQVKDGQPSYGFYREGIADRDYSVDEVLQALSQQVPGVLHTGSLMLVPPEHHKVLAVLQGAKAQGWTISVDVNLRPKLAADLSAYVDAVKQVAALADWIKASDEDLELLGFANPGKHNAAEMARSFAANGASRIALTFGSLGAWLSVDGQTAEAVAPSVRVVDTVGAGDTFWGNCLADWTLQPEHAGARVAESLQNAMRAAAINCTRAGCQPPTQAELFGQQQQQQ</sequence>
<evidence type="ECO:0000259" key="6">
    <source>
        <dbReference type="Pfam" id="PF00294"/>
    </source>
</evidence>
<keyword evidence="2" id="KW-0808">Transferase</keyword>
<evidence type="ECO:0000313" key="8">
    <source>
        <dbReference type="Proteomes" id="UP000260665"/>
    </source>
</evidence>
<feature type="domain" description="Carbohydrate kinase PfkB" evidence="6">
    <location>
        <begin position="31"/>
        <end position="326"/>
    </location>
</feature>
<organism evidence="7 8">
    <name type="scientific">Rhodoferax lacus</name>
    <dbReference type="NCBI Taxonomy" id="2184758"/>
    <lineage>
        <taxon>Bacteria</taxon>
        <taxon>Pseudomonadati</taxon>
        <taxon>Pseudomonadota</taxon>
        <taxon>Betaproteobacteria</taxon>
        <taxon>Burkholderiales</taxon>
        <taxon>Comamonadaceae</taxon>
        <taxon>Rhodoferax</taxon>
    </lineage>
</organism>
<keyword evidence="3" id="KW-0547">Nucleotide-binding</keyword>
<dbReference type="GO" id="GO:0016301">
    <property type="term" value="F:kinase activity"/>
    <property type="evidence" value="ECO:0007669"/>
    <property type="project" value="UniProtKB-KW"/>
</dbReference>
<accession>A0A3E1REU3</accession>
<dbReference type="InterPro" id="IPR011611">
    <property type="entry name" value="PfkB_dom"/>
</dbReference>
<proteinExistence type="inferred from homology"/>
<dbReference type="GO" id="GO:0005524">
    <property type="term" value="F:ATP binding"/>
    <property type="evidence" value="ECO:0007669"/>
    <property type="project" value="UniProtKB-KW"/>
</dbReference>
<evidence type="ECO:0000256" key="2">
    <source>
        <dbReference type="ARBA" id="ARBA00022679"/>
    </source>
</evidence>
<dbReference type="Proteomes" id="UP000260665">
    <property type="component" value="Unassembled WGS sequence"/>
</dbReference>
<name>A0A3E1REU3_9BURK</name>
<keyword evidence="8" id="KW-1185">Reference proteome</keyword>
<dbReference type="InterPro" id="IPR050306">
    <property type="entry name" value="PfkB_Carbo_kinase"/>
</dbReference>
<comment type="caution">
    <text evidence="7">The sequence shown here is derived from an EMBL/GenBank/DDBJ whole genome shotgun (WGS) entry which is preliminary data.</text>
</comment>
<reference evidence="7 8" key="1">
    <citation type="submission" date="2018-05" db="EMBL/GenBank/DDBJ databases">
        <title>Rhodoferax soyangensis sp.nov., isolated from an oligotrophic freshwater lake.</title>
        <authorList>
            <person name="Park M."/>
        </authorList>
    </citation>
    <scope>NUCLEOTIDE SEQUENCE [LARGE SCALE GENOMIC DNA]</scope>
    <source>
        <strain evidence="7 8">IMCC26218</strain>
    </source>
</reference>
<evidence type="ECO:0000256" key="3">
    <source>
        <dbReference type="ARBA" id="ARBA00022741"/>
    </source>
</evidence>
<dbReference type="Gene3D" id="3.40.1190.20">
    <property type="match status" value="1"/>
</dbReference>
<protein>
    <recommendedName>
        <fullName evidence="6">Carbohydrate kinase PfkB domain-containing protein</fullName>
    </recommendedName>
</protein>
<dbReference type="PANTHER" id="PTHR43085:SF1">
    <property type="entry name" value="PSEUDOURIDINE KINASE-RELATED"/>
    <property type="match status" value="1"/>
</dbReference>
<dbReference type="EMBL" id="QFZK01000002">
    <property type="protein sequence ID" value="RFO97887.1"/>
    <property type="molecule type" value="Genomic_DNA"/>
</dbReference>
<evidence type="ECO:0000256" key="5">
    <source>
        <dbReference type="ARBA" id="ARBA00022840"/>
    </source>
</evidence>
<gene>
    <name evidence="7" type="ORF">DIC66_03940</name>
</gene>